<keyword evidence="1" id="KW-0175">Coiled coil</keyword>
<sequence>MEELDHVPETSFEKDVVGEDEDSFCLSRDNITSLKLLLCQLEERKVENEATCESHREKIQQLWNRLQVPQEERELFNEHMVTSRRRNLEALQTEVQRLEELKLQNIRNVTEAIRSEIAVFWEKCFFSIEQQQNFTPYFSEDFNEELLALHDAEIQHLKQHYEDHKELFEGVQKWEESWRLYLELDKPNMNHQPEDE</sequence>
<dbReference type="PANTHER" id="PTHR19321">
    <property type="entry name" value="PROTEIN REGULATOR OF CYTOKINESIS 1 PRC1-RELATED"/>
    <property type="match status" value="1"/>
</dbReference>
<dbReference type="PANTHER" id="PTHR19321:SF1">
    <property type="entry name" value="PROTEIN REGULATOR OF CYTOKINESIS 1"/>
    <property type="match status" value="1"/>
</dbReference>
<reference evidence="2 3" key="1">
    <citation type="submission" date="2021-06" db="EMBL/GenBank/DDBJ databases">
        <authorList>
            <person name="Palmer J.M."/>
        </authorList>
    </citation>
    <scope>NUCLEOTIDE SEQUENCE [LARGE SCALE GENOMIC DNA]</scope>
    <source>
        <strain evidence="2 3">AS_MEX2019</strain>
        <tissue evidence="2">Muscle</tissue>
    </source>
</reference>
<protein>
    <submittedName>
        <fullName evidence="2">Uncharacterized protein</fullName>
    </submittedName>
</protein>
<dbReference type="Pfam" id="PF03999">
    <property type="entry name" value="MAP65_ASE1"/>
    <property type="match status" value="1"/>
</dbReference>
<evidence type="ECO:0000256" key="1">
    <source>
        <dbReference type="SAM" id="Coils"/>
    </source>
</evidence>
<evidence type="ECO:0000313" key="3">
    <source>
        <dbReference type="Proteomes" id="UP001469553"/>
    </source>
</evidence>
<evidence type="ECO:0000313" key="2">
    <source>
        <dbReference type="EMBL" id="MEQ2301442.1"/>
    </source>
</evidence>
<proteinExistence type="predicted"/>
<comment type="caution">
    <text evidence="2">The sequence shown here is derived from an EMBL/GenBank/DDBJ whole genome shotgun (WGS) entry which is preliminary data.</text>
</comment>
<keyword evidence="3" id="KW-1185">Reference proteome</keyword>
<gene>
    <name evidence="2" type="ORF">AMECASPLE_036032</name>
</gene>
<name>A0ABV0Z6R3_9TELE</name>
<dbReference type="EMBL" id="JAHRIP010052580">
    <property type="protein sequence ID" value="MEQ2301442.1"/>
    <property type="molecule type" value="Genomic_DNA"/>
</dbReference>
<feature type="coiled-coil region" evidence="1">
    <location>
        <begin position="81"/>
        <end position="108"/>
    </location>
</feature>
<organism evidence="2 3">
    <name type="scientific">Ameca splendens</name>
    <dbReference type="NCBI Taxonomy" id="208324"/>
    <lineage>
        <taxon>Eukaryota</taxon>
        <taxon>Metazoa</taxon>
        <taxon>Chordata</taxon>
        <taxon>Craniata</taxon>
        <taxon>Vertebrata</taxon>
        <taxon>Euteleostomi</taxon>
        <taxon>Actinopterygii</taxon>
        <taxon>Neopterygii</taxon>
        <taxon>Teleostei</taxon>
        <taxon>Neoteleostei</taxon>
        <taxon>Acanthomorphata</taxon>
        <taxon>Ovalentaria</taxon>
        <taxon>Atherinomorphae</taxon>
        <taxon>Cyprinodontiformes</taxon>
        <taxon>Goodeidae</taxon>
        <taxon>Ameca</taxon>
    </lineage>
</organism>
<dbReference type="InterPro" id="IPR007145">
    <property type="entry name" value="MAP65_Ase1_PRC1"/>
</dbReference>
<accession>A0ABV0Z6R3</accession>
<dbReference type="Proteomes" id="UP001469553">
    <property type="component" value="Unassembled WGS sequence"/>
</dbReference>